<dbReference type="RefSeq" id="XP_068137929.1">
    <property type="nucleotide sequence ID" value="XM_068281828.1"/>
</dbReference>
<organism evidence="1 2">
    <name type="scientific">Yarrowia lipolytica</name>
    <name type="common">Candida lipolytica</name>
    <dbReference type="NCBI Taxonomy" id="4952"/>
    <lineage>
        <taxon>Eukaryota</taxon>
        <taxon>Fungi</taxon>
        <taxon>Dikarya</taxon>
        <taxon>Ascomycota</taxon>
        <taxon>Saccharomycotina</taxon>
        <taxon>Dipodascomycetes</taxon>
        <taxon>Dipodascales</taxon>
        <taxon>Dipodascales incertae sedis</taxon>
        <taxon>Yarrowia</taxon>
    </lineage>
</organism>
<dbReference type="Proteomes" id="UP000182444">
    <property type="component" value="Chromosome 1A"/>
</dbReference>
<reference evidence="1 2" key="1">
    <citation type="journal article" date="2016" name="PLoS ONE">
        <title>Sequence Assembly of Yarrowia lipolytica Strain W29/CLIB89 Shows Transposable Element Diversity.</title>
        <authorList>
            <person name="Magnan C."/>
            <person name="Yu J."/>
            <person name="Chang I."/>
            <person name="Jahn E."/>
            <person name="Kanomata Y."/>
            <person name="Wu J."/>
            <person name="Zeller M."/>
            <person name="Oakes M."/>
            <person name="Baldi P."/>
            <person name="Sandmeyer S."/>
        </authorList>
    </citation>
    <scope>NUCLEOTIDE SEQUENCE [LARGE SCALE GENOMIC DNA]</scope>
    <source>
        <strain evidence="2">CLIB89(W29)</strain>
    </source>
</reference>
<dbReference type="EMBL" id="CP017553">
    <property type="protein sequence ID" value="AOW00742.1"/>
    <property type="molecule type" value="Genomic_DNA"/>
</dbReference>
<evidence type="ECO:0000313" key="1">
    <source>
        <dbReference type="EMBL" id="AOW00742.1"/>
    </source>
</evidence>
<accession>A0A1D8N524</accession>
<protein>
    <submittedName>
        <fullName evidence="1">Uncharacterized protein</fullName>
    </submittedName>
</protein>
<dbReference type="AlphaFoldDB" id="A0A1D8N524"/>
<sequence>MGDEMGRESETNRPIFDSNEFTTLLNRPFSGCELDDYITRSCFQTNSTKARCQKRHSCRTVRYLYQRVLVLVVATYLQRHFTRAGNERCY</sequence>
<dbReference type="GeneID" id="94582488"/>
<gene>
    <name evidence="1" type="ORF">YALI1_A16809g</name>
</gene>
<proteinExistence type="predicted"/>
<evidence type="ECO:0000313" key="2">
    <source>
        <dbReference type="Proteomes" id="UP000182444"/>
    </source>
</evidence>
<dbReference type="VEuPathDB" id="FungiDB:YALI1_A16809g"/>
<name>A0A1D8N524_YARLL</name>